<protein>
    <submittedName>
        <fullName evidence="1">Uncharacterized protein</fullName>
    </submittedName>
</protein>
<keyword evidence="2" id="KW-1185">Reference proteome</keyword>
<dbReference type="Proteomes" id="UP000479526">
    <property type="component" value="Unassembled WGS sequence"/>
</dbReference>
<name>A0A7C9K081_9ACTN</name>
<evidence type="ECO:0000313" key="1">
    <source>
        <dbReference type="EMBL" id="NAS26239.1"/>
    </source>
</evidence>
<sequence>MTSVTATLPAVEEKTADPQVMKDVNDALMGISGFAEFSAATNGFLKGDIDVEQALEAMAPFLRGEICRDEADRERMIQLGQTIEAKCGWASVLATLTACTAAFSCSGFCC</sequence>
<evidence type="ECO:0000313" key="2">
    <source>
        <dbReference type="Proteomes" id="UP000479526"/>
    </source>
</evidence>
<dbReference type="EMBL" id="WXEW01000010">
    <property type="protein sequence ID" value="NAS26239.1"/>
    <property type="molecule type" value="Genomic_DNA"/>
</dbReference>
<comment type="caution">
    <text evidence="1">The sequence shown here is derived from an EMBL/GenBank/DDBJ whole genome shotgun (WGS) entry which is preliminary data.</text>
</comment>
<reference evidence="1 2" key="1">
    <citation type="submission" date="2020-01" db="EMBL/GenBank/DDBJ databases">
        <title>Herbidospora sp. NEAU-GS84 nov., a novel actinomycete isolated from soil.</title>
        <authorList>
            <person name="Han L."/>
        </authorList>
    </citation>
    <scope>NUCLEOTIDE SEQUENCE [LARGE SCALE GENOMIC DNA]</scope>
    <source>
        <strain evidence="1 2">NEAU-GS84</strain>
    </source>
</reference>
<proteinExistence type="predicted"/>
<gene>
    <name evidence="1" type="ORF">GT755_31775</name>
</gene>
<dbReference type="AlphaFoldDB" id="A0A7C9K081"/>
<accession>A0A7C9K081</accession>
<organism evidence="1 2">
    <name type="scientific">Herbidospora solisilvae</name>
    <dbReference type="NCBI Taxonomy" id="2696284"/>
    <lineage>
        <taxon>Bacteria</taxon>
        <taxon>Bacillati</taxon>
        <taxon>Actinomycetota</taxon>
        <taxon>Actinomycetes</taxon>
        <taxon>Streptosporangiales</taxon>
        <taxon>Streptosporangiaceae</taxon>
        <taxon>Herbidospora</taxon>
    </lineage>
</organism>